<evidence type="ECO:0000256" key="12">
    <source>
        <dbReference type="ARBA" id="ARBA00022786"/>
    </source>
</evidence>
<comment type="similarity">
    <text evidence="3">Belongs to the IAP family.</text>
</comment>
<evidence type="ECO:0000256" key="1">
    <source>
        <dbReference type="ARBA" id="ARBA00000900"/>
    </source>
</evidence>
<dbReference type="SMART" id="SM00184">
    <property type="entry name" value="RING"/>
    <property type="match status" value="1"/>
</dbReference>
<dbReference type="InterPro" id="IPR013083">
    <property type="entry name" value="Znf_RING/FYVE/PHD"/>
</dbReference>
<dbReference type="Pfam" id="PF13920">
    <property type="entry name" value="zf-C3HC4_3"/>
    <property type="match status" value="1"/>
</dbReference>
<evidence type="ECO:0000313" key="19">
    <source>
        <dbReference type="RefSeq" id="XP_040589013.1"/>
    </source>
</evidence>
<gene>
    <name evidence="19" type="primary">Birc7</name>
</gene>
<dbReference type="Proteomes" id="UP000886700">
    <property type="component" value="Unplaced"/>
</dbReference>
<dbReference type="PANTHER" id="PTHR10044">
    <property type="entry name" value="INHIBITOR OF APOPTOSIS"/>
    <property type="match status" value="1"/>
</dbReference>
<dbReference type="PROSITE" id="PS01282">
    <property type="entry name" value="BIR_REPEAT_1"/>
    <property type="match status" value="1"/>
</dbReference>
<evidence type="ECO:0000256" key="2">
    <source>
        <dbReference type="ARBA" id="ARBA00004496"/>
    </source>
</evidence>
<evidence type="ECO:0000256" key="13">
    <source>
        <dbReference type="ARBA" id="ARBA00022833"/>
    </source>
</evidence>
<evidence type="ECO:0000256" key="6">
    <source>
        <dbReference type="ARBA" id="ARBA00022679"/>
    </source>
</evidence>
<evidence type="ECO:0000256" key="10">
    <source>
        <dbReference type="ARBA" id="ARBA00022723"/>
    </source>
</evidence>
<keyword evidence="6" id="KW-0808">Transferase</keyword>
<keyword evidence="11 15" id="KW-0863">Zinc-finger</keyword>
<dbReference type="SMART" id="SM00238">
    <property type="entry name" value="BIR"/>
    <property type="match status" value="1"/>
</dbReference>
<accession>A0ABM2WKD2</accession>
<dbReference type="CDD" id="cd00022">
    <property type="entry name" value="BIR"/>
    <property type="match status" value="1"/>
</dbReference>
<dbReference type="CDD" id="cd16713">
    <property type="entry name" value="RING-HC_BIRC2_3_7"/>
    <property type="match status" value="1"/>
</dbReference>
<name>A0ABM2WKD2_MESAU</name>
<keyword evidence="14" id="KW-0832">Ubl conjugation</keyword>
<evidence type="ECO:0000256" key="4">
    <source>
        <dbReference type="ARBA" id="ARBA00012483"/>
    </source>
</evidence>
<keyword evidence="9" id="KW-0789">Thiol protease inhibitor</keyword>
<evidence type="ECO:0000256" key="5">
    <source>
        <dbReference type="ARBA" id="ARBA00022490"/>
    </source>
</evidence>
<evidence type="ECO:0000256" key="16">
    <source>
        <dbReference type="SAM" id="MobiDB-lite"/>
    </source>
</evidence>
<dbReference type="InterPro" id="IPR017907">
    <property type="entry name" value="Znf_RING_CS"/>
</dbReference>
<dbReference type="PANTHER" id="PTHR10044:SF163">
    <property type="entry name" value="BACULOVIRAL IAP REPEAT-CONTAINING PROTEIN 7"/>
    <property type="match status" value="1"/>
</dbReference>
<keyword evidence="7" id="KW-0646">Protease inhibitor</keyword>
<keyword evidence="18" id="KW-1185">Reference proteome</keyword>
<evidence type="ECO:0000256" key="8">
    <source>
        <dbReference type="ARBA" id="ARBA00022703"/>
    </source>
</evidence>
<evidence type="ECO:0000256" key="15">
    <source>
        <dbReference type="PROSITE-ProRule" id="PRU00175"/>
    </source>
</evidence>
<evidence type="ECO:0000256" key="3">
    <source>
        <dbReference type="ARBA" id="ARBA00006672"/>
    </source>
</evidence>
<comment type="subcellular location">
    <subcellularLocation>
        <location evidence="2">Cytoplasm</location>
    </subcellularLocation>
</comment>
<organism evidence="18 19">
    <name type="scientific">Mesocricetus auratus</name>
    <name type="common">Golden hamster</name>
    <dbReference type="NCBI Taxonomy" id="10036"/>
    <lineage>
        <taxon>Eukaryota</taxon>
        <taxon>Metazoa</taxon>
        <taxon>Chordata</taxon>
        <taxon>Craniata</taxon>
        <taxon>Vertebrata</taxon>
        <taxon>Euteleostomi</taxon>
        <taxon>Mammalia</taxon>
        <taxon>Eutheria</taxon>
        <taxon>Euarchontoglires</taxon>
        <taxon>Glires</taxon>
        <taxon>Rodentia</taxon>
        <taxon>Myomorpha</taxon>
        <taxon>Muroidea</taxon>
        <taxon>Cricetidae</taxon>
        <taxon>Cricetinae</taxon>
        <taxon>Mesocricetus</taxon>
    </lineage>
</organism>
<keyword evidence="5" id="KW-0963">Cytoplasm</keyword>
<evidence type="ECO:0000256" key="9">
    <source>
        <dbReference type="ARBA" id="ARBA00022704"/>
    </source>
</evidence>
<protein>
    <recommendedName>
        <fullName evidence="4">RING-type E3 ubiquitin transferase</fullName>
        <ecNumber evidence="4">2.3.2.27</ecNumber>
    </recommendedName>
</protein>
<dbReference type="PROSITE" id="PS50089">
    <property type="entry name" value="ZF_RING_2"/>
    <property type="match status" value="1"/>
</dbReference>
<dbReference type="Gene3D" id="3.30.40.10">
    <property type="entry name" value="Zinc/RING finger domain, C3HC4 (zinc finger)"/>
    <property type="match status" value="1"/>
</dbReference>
<evidence type="ECO:0000256" key="7">
    <source>
        <dbReference type="ARBA" id="ARBA00022690"/>
    </source>
</evidence>
<keyword evidence="13" id="KW-0862">Zinc</keyword>
<reference evidence="19" key="1">
    <citation type="submission" date="2025-08" db="UniProtKB">
        <authorList>
            <consortium name="RefSeq"/>
        </authorList>
    </citation>
    <scope>IDENTIFICATION</scope>
    <source>
        <tissue evidence="19">Liver</tissue>
    </source>
</reference>
<dbReference type="InterPro" id="IPR050784">
    <property type="entry name" value="IAP"/>
</dbReference>
<evidence type="ECO:0000259" key="17">
    <source>
        <dbReference type="PROSITE" id="PS50089"/>
    </source>
</evidence>
<dbReference type="InterPro" id="IPR001841">
    <property type="entry name" value="Znf_RING"/>
</dbReference>
<keyword evidence="8" id="KW-0053">Apoptosis</keyword>
<keyword evidence="12" id="KW-0833">Ubl conjugation pathway</keyword>
<feature type="domain" description="RING-type" evidence="17">
    <location>
        <begin position="277"/>
        <end position="311"/>
    </location>
</feature>
<dbReference type="EC" id="2.3.2.27" evidence="4"/>
<dbReference type="PROSITE" id="PS00518">
    <property type="entry name" value="ZF_RING_1"/>
    <property type="match status" value="1"/>
</dbReference>
<feature type="region of interest" description="Disordered" evidence="16">
    <location>
        <begin position="186"/>
        <end position="267"/>
    </location>
</feature>
<evidence type="ECO:0000256" key="11">
    <source>
        <dbReference type="ARBA" id="ARBA00022771"/>
    </source>
</evidence>
<dbReference type="PROSITE" id="PS50143">
    <property type="entry name" value="BIR_REPEAT_2"/>
    <property type="match status" value="1"/>
</dbReference>
<dbReference type="GeneID" id="101822848"/>
<dbReference type="RefSeq" id="XP_040589013.1">
    <property type="nucleotide sequence ID" value="XM_040733079.1"/>
</dbReference>
<keyword evidence="10" id="KW-0479">Metal-binding</keyword>
<sequence length="323" mass="35944">MLSPADLLRAAVLSMGPEGRARDLFCRPELSHREDSNGLTQEQCRSHHARSHVSGQDCVDGQILGQLRPLSEEEESSGATFLGEPAFPEMDSEDLRLASFFDWPSTARIQPESLAAAGFFHTGQQDKVRCFFCYGGLQSWEHGDDPWTEHARWFPRCRFLLQTKGRDFVERIQACTPLLGSWDQWEEPEDTVPVTPSDTRGNRERSQSSGVSSTPPSQLMADLLQEDEGQTARARAPAQGDPELPASRRETQPEDASESGAGDVREQLRRLQEERTCKVCLDRAVDVVFVPCGHLVCTECAPNLQVCPICRVPIGSCVRTFLS</sequence>
<proteinExistence type="inferred from homology"/>
<evidence type="ECO:0000256" key="14">
    <source>
        <dbReference type="ARBA" id="ARBA00022843"/>
    </source>
</evidence>
<comment type="catalytic activity">
    <reaction evidence="1">
        <text>S-ubiquitinyl-[E2 ubiquitin-conjugating enzyme]-L-cysteine + [acceptor protein]-L-lysine = [E2 ubiquitin-conjugating enzyme]-L-cysteine + N(6)-ubiquitinyl-[acceptor protein]-L-lysine.</text>
        <dbReference type="EC" id="2.3.2.27"/>
    </reaction>
</comment>
<dbReference type="InterPro" id="IPR001370">
    <property type="entry name" value="BIR_rpt"/>
</dbReference>
<feature type="compositionally biased region" description="Low complexity" evidence="16">
    <location>
        <begin position="207"/>
        <end position="218"/>
    </location>
</feature>
<dbReference type="Pfam" id="PF00653">
    <property type="entry name" value="BIR"/>
    <property type="match status" value="1"/>
</dbReference>
<evidence type="ECO:0000313" key="18">
    <source>
        <dbReference type="Proteomes" id="UP000886700"/>
    </source>
</evidence>
<dbReference type="Gene3D" id="1.10.1170.10">
    <property type="entry name" value="Inhibitor Of Apoptosis Protein (2mihbC-IAP-1), Chain A"/>
    <property type="match status" value="1"/>
</dbReference>
<dbReference type="SUPFAM" id="SSF57924">
    <property type="entry name" value="Inhibitor of apoptosis (IAP) repeat"/>
    <property type="match status" value="1"/>
</dbReference>